<protein>
    <submittedName>
        <fullName evidence="1">Uncharacterized protein</fullName>
    </submittedName>
</protein>
<sequence length="137" mass="15093">MFVVDFVVDRVERREAKPGRAEASPIRGRGLAALHSTPLRERFYSWRAGRDESYVCTIFSAEEEALVAGFARAVVIGVAREGAERRPVCVLVSEDFDTKSGRLARVAAGALGVNEWHVRFCALPGEVARHLARALLN</sequence>
<comment type="caution">
    <text evidence="1">The sequence shown here is derived from an EMBL/GenBank/DDBJ whole genome shotgun (WGS) entry which is preliminary data.</text>
</comment>
<name>A0A2U1SQT3_METSR</name>
<evidence type="ECO:0000313" key="1">
    <source>
        <dbReference type="EMBL" id="PWB93977.1"/>
    </source>
</evidence>
<accession>A0A2U1SQT3</accession>
<dbReference type="AlphaFoldDB" id="A0A2U1SQT3"/>
<reference evidence="1 2" key="1">
    <citation type="journal article" date="2018" name="Appl. Microbiol. Biotechnol.">
        <title>Co-cultivation of the strictly anaerobic methanogen Methanosarcina barkeri with aerobic methanotrophs in an oxygen-limited membrane bioreactor.</title>
        <authorList>
            <person name="In 't Zandt M.H."/>
            <person name="van den Bosch T.J.M."/>
            <person name="Rijkers R."/>
            <person name="van Kessel M.A.H.J."/>
            <person name="Jetten M.S.M."/>
            <person name="Welte C.U."/>
        </authorList>
    </citation>
    <scope>NUCLEOTIDE SEQUENCE [LARGE SCALE GENOMIC DNA]</scope>
    <source>
        <strain evidence="1 2">DSM 17706</strain>
    </source>
</reference>
<keyword evidence="2" id="KW-1185">Reference proteome</keyword>
<dbReference type="RefSeq" id="WP_108917198.1">
    <property type="nucleotide sequence ID" value="NZ_BGJY01000010.1"/>
</dbReference>
<proteinExistence type="predicted"/>
<evidence type="ECO:0000313" key="2">
    <source>
        <dbReference type="Proteomes" id="UP000245137"/>
    </source>
</evidence>
<organism evidence="1 2">
    <name type="scientific">Methylosinus sporium</name>
    <dbReference type="NCBI Taxonomy" id="428"/>
    <lineage>
        <taxon>Bacteria</taxon>
        <taxon>Pseudomonadati</taxon>
        <taxon>Pseudomonadota</taxon>
        <taxon>Alphaproteobacteria</taxon>
        <taxon>Hyphomicrobiales</taxon>
        <taxon>Methylocystaceae</taxon>
        <taxon>Methylosinus</taxon>
    </lineage>
</organism>
<dbReference type="Proteomes" id="UP000245137">
    <property type="component" value="Unassembled WGS sequence"/>
</dbReference>
<dbReference type="OrthoDB" id="7870314at2"/>
<dbReference type="EMBL" id="PUIV01000013">
    <property type="protein sequence ID" value="PWB93977.1"/>
    <property type="molecule type" value="Genomic_DNA"/>
</dbReference>
<gene>
    <name evidence="1" type="ORF">C5689_10330</name>
</gene>